<evidence type="ECO:0000256" key="1">
    <source>
        <dbReference type="ARBA" id="ARBA00004196"/>
    </source>
</evidence>
<dbReference type="InterPro" id="IPR001638">
    <property type="entry name" value="Solute-binding_3/MltF_N"/>
</dbReference>
<sequence length="268" mass="29589">MKKRTVIKSLVVLILIAGVAIAGLFSYNTYQHNQQAKTITKGTLTVGLEGTYAPYSYREDGKLKGYEVDLAKDIADKMGLKVAYVETKWDSLIAGLGSHRYDVVMNNIGYTKERADTYSLSDYYVYPHTVLIKRDNEKDLKDLKSIDGKKMAQSTTSNYGKIAEKNGAKLVSVPGINEAMNLVKTKRADGSLNDLGAFKAYQKQNPKSKLTYVDLDGQVDSKPSGALVNKDNKKLLKAINKAIEELKSDGTLSKLSEKYFGMDISSSN</sequence>
<dbReference type="PANTHER" id="PTHR35936:SF34">
    <property type="entry name" value="ABC TRANSPORTER EXTRACELLULAR-BINDING PROTEIN YCKB-RELATED"/>
    <property type="match status" value="1"/>
</dbReference>
<organism evidence="6 7">
    <name type="scientific">Eupransor demetentiae</name>
    <dbReference type="NCBI Taxonomy" id="3109584"/>
    <lineage>
        <taxon>Bacteria</taxon>
        <taxon>Bacillati</taxon>
        <taxon>Bacillota</taxon>
        <taxon>Bacilli</taxon>
        <taxon>Lactobacillales</taxon>
        <taxon>Lactobacillaceae</taxon>
        <taxon>Eupransor</taxon>
    </lineage>
</organism>
<gene>
    <name evidence="6" type="ORF">R54876_GBNLAHCA_00974</name>
</gene>
<dbReference type="PANTHER" id="PTHR35936">
    <property type="entry name" value="MEMBRANE-BOUND LYTIC MUREIN TRANSGLYCOSYLASE F"/>
    <property type="match status" value="1"/>
</dbReference>
<comment type="subcellular location">
    <subcellularLocation>
        <location evidence="1">Cell envelope</location>
    </subcellularLocation>
</comment>
<dbReference type="RefSeq" id="WP_349641957.1">
    <property type="nucleotide sequence ID" value="NZ_CAWVOH010000002.1"/>
</dbReference>
<dbReference type="InterPro" id="IPR018313">
    <property type="entry name" value="SBP_3_CS"/>
</dbReference>
<comment type="similarity">
    <text evidence="2 4">Belongs to the bacterial solute-binding protein 3 family.</text>
</comment>
<feature type="domain" description="Solute-binding protein family 3/N-terminal" evidence="5">
    <location>
        <begin position="43"/>
        <end position="263"/>
    </location>
</feature>
<proteinExistence type="inferred from homology"/>
<dbReference type="Gene3D" id="3.40.190.10">
    <property type="entry name" value="Periplasmic binding protein-like II"/>
    <property type="match status" value="2"/>
</dbReference>
<dbReference type="PROSITE" id="PS01039">
    <property type="entry name" value="SBP_BACTERIAL_3"/>
    <property type="match status" value="1"/>
</dbReference>
<dbReference type="SMART" id="SM00062">
    <property type="entry name" value="PBPb"/>
    <property type="match status" value="1"/>
</dbReference>
<protein>
    <submittedName>
        <fullName evidence="6">Periplasmic component/domain (HisJ)</fullName>
    </submittedName>
</protein>
<keyword evidence="7" id="KW-1185">Reference proteome</keyword>
<keyword evidence="3" id="KW-0732">Signal</keyword>
<comment type="caution">
    <text evidence="6">The sequence shown here is derived from an EMBL/GenBank/DDBJ whole genome shotgun (WGS) entry which is preliminary data.</text>
</comment>
<dbReference type="Proteomes" id="UP001314241">
    <property type="component" value="Unassembled WGS sequence"/>
</dbReference>
<evidence type="ECO:0000256" key="2">
    <source>
        <dbReference type="ARBA" id="ARBA00010333"/>
    </source>
</evidence>
<evidence type="ECO:0000256" key="3">
    <source>
        <dbReference type="ARBA" id="ARBA00022729"/>
    </source>
</evidence>
<evidence type="ECO:0000259" key="5">
    <source>
        <dbReference type="SMART" id="SM00062"/>
    </source>
</evidence>
<name>A0ABP0ETB1_9LACO</name>
<dbReference type="SUPFAM" id="SSF53850">
    <property type="entry name" value="Periplasmic binding protein-like II"/>
    <property type="match status" value="1"/>
</dbReference>
<evidence type="ECO:0000313" key="7">
    <source>
        <dbReference type="Proteomes" id="UP001314241"/>
    </source>
</evidence>
<dbReference type="EMBL" id="CAWVOH010000002">
    <property type="protein sequence ID" value="CAK8054406.1"/>
    <property type="molecule type" value="Genomic_DNA"/>
</dbReference>
<accession>A0ABP0ETB1</accession>
<evidence type="ECO:0000256" key="4">
    <source>
        <dbReference type="RuleBase" id="RU003744"/>
    </source>
</evidence>
<reference evidence="6 7" key="1">
    <citation type="submission" date="2024-01" db="EMBL/GenBank/DDBJ databases">
        <authorList>
            <person name="Botero Cardona J."/>
        </authorList>
    </citation>
    <scope>NUCLEOTIDE SEQUENCE [LARGE SCALE GENOMIC DNA]</scope>
    <source>
        <strain evidence="6 7">LMG 33000</strain>
    </source>
</reference>
<evidence type="ECO:0000313" key="6">
    <source>
        <dbReference type="EMBL" id="CAK8054406.1"/>
    </source>
</evidence>
<dbReference type="Pfam" id="PF00497">
    <property type="entry name" value="SBP_bac_3"/>
    <property type="match status" value="1"/>
</dbReference>